<dbReference type="AlphaFoldDB" id="A0A316U0C0"/>
<organism evidence="1 2">
    <name type="scientific">Pseudomicrostroma glucosiphilum</name>
    <dbReference type="NCBI Taxonomy" id="1684307"/>
    <lineage>
        <taxon>Eukaryota</taxon>
        <taxon>Fungi</taxon>
        <taxon>Dikarya</taxon>
        <taxon>Basidiomycota</taxon>
        <taxon>Ustilaginomycotina</taxon>
        <taxon>Exobasidiomycetes</taxon>
        <taxon>Microstromatales</taxon>
        <taxon>Microstromatales incertae sedis</taxon>
        <taxon>Pseudomicrostroma</taxon>
    </lineage>
</organism>
<sequence>MHLQQGVAEPIWVCDGDEACKVSIVGVVITAKLESVESFPDAILLNSGWKGQFELCNEFIPRCIVQLRHVRFPPQLRRAFELKACQHRPDTRVDLAFDESLARVEFPVGQVIVPSPCKFPQCPSRGNGKVSPGWITPEGGVCGINRGCLARVILRWLLYL</sequence>
<dbReference type="RefSeq" id="XP_025345494.1">
    <property type="nucleotide sequence ID" value="XM_025495563.1"/>
</dbReference>
<proteinExistence type="predicted"/>
<protein>
    <submittedName>
        <fullName evidence="1">Uncharacterized protein</fullName>
    </submittedName>
</protein>
<keyword evidence="2" id="KW-1185">Reference proteome</keyword>
<dbReference type="EMBL" id="KZ819337">
    <property type="protein sequence ID" value="PWN18334.1"/>
    <property type="molecule type" value="Genomic_DNA"/>
</dbReference>
<name>A0A316U0C0_9BASI</name>
<dbReference type="Proteomes" id="UP000245942">
    <property type="component" value="Unassembled WGS sequence"/>
</dbReference>
<evidence type="ECO:0000313" key="2">
    <source>
        <dbReference type="Proteomes" id="UP000245942"/>
    </source>
</evidence>
<evidence type="ECO:0000313" key="1">
    <source>
        <dbReference type="EMBL" id="PWN18334.1"/>
    </source>
</evidence>
<reference evidence="1 2" key="1">
    <citation type="journal article" date="2018" name="Mol. Biol. Evol.">
        <title>Broad Genomic Sampling Reveals a Smut Pathogenic Ancestry of the Fungal Clade Ustilaginomycotina.</title>
        <authorList>
            <person name="Kijpornyongpan T."/>
            <person name="Mondo S.J."/>
            <person name="Barry K."/>
            <person name="Sandor L."/>
            <person name="Lee J."/>
            <person name="Lipzen A."/>
            <person name="Pangilinan J."/>
            <person name="LaButti K."/>
            <person name="Hainaut M."/>
            <person name="Henrissat B."/>
            <person name="Grigoriev I.V."/>
            <person name="Spatafora J.W."/>
            <person name="Aime M.C."/>
        </authorList>
    </citation>
    <scope>NUCLEOTIDE SEQUENCE [LARGE SCALE GENOMIC DNA]</scope>
    <source>
        <strain evidence="1 2">MCA 4718</strain>
    </source>
</reference>
<dbReference type="GeneID" id="37017297"/>
<gene>
    <name evidence="1" type="ORF">BCV69DRAFT_82536</name>
</gene>
<accession>A0A316U0C0</accession>